<gene>
    <name evidence="2" type="ORF">CCMP2556_LOCUS17487</name>
</gene>
<protein>
    <submittedName>
        <fullName evidence="2">Uncharacterized protein</fullName>
    </submittedName>
</protein>
<accession>A0ABP0KRD9</accession>
<reference evidence="2 3" key="1">
    <citation type="submission" date="2024-02" db="EMBL/GenBank/DDBJ databases">
        <authorList>
            <person name="Chen Y."/>
            <person name="Shah S."/>
            <person name="Dougan E. K."/>
            <person name="Thang M."/>
            <person name="Chan C."/>
        </authorList>
    </citation>
    <scope>NUCLEOTIDE SEQUENCE [LARGE SCALE GENOMIC DNA]</scope>
</reference>
<dbReference type="Proteomes" id="UP001642484">
    <property type="component" value="Unassembled WGS sequence"/>
</dbReference>
<keyword evidence="1" id="KW-0732">Signal</keyword>
<feature type="chain" id="PRO_5046846401" evidence="1">
    <location>
        <begin position="18"/>
        <end position="360"/>
    </location>
</feature>
<evidence type="ECO:0000256" key="1">
    <source>
        <dbReference type="SAM" id="SignalP"/>
    </source>
</evidence>
<comment type="caution">
    <text evidence="2">The sequence shown here is derived from an EMBL/GenBank/DDBJ whole genome shotgun (WGS) entry which is preliminary data.</text>
</comment>
<sequence length="360" mass="40466">MLSMWQLSLLLVSLAAAGEVDPKHATKIKVYHVHAANVSNIPIDMDTGDAPGDLFFLLDEFLLPLQCADPTYFYDKFECLNPEHRSKGLVATELELEVDARFTNYSGCNFCTGTDPFTHKPCEAGTYVCDCMNFLNPKGCDRRLVGMETVVKEFVHDVTDQCKETLEDVCGHVRYSKWCPLCLARHQKLLNQSTCSAEATAYCPGIGFPLCASDSKNFDCWHMNIARKTQGLWFSTFREGYCDDTEKPCSWKVLASRTIQEDCIKTRLVETVEDEGSRCFEQCGTRNQSSPCWVGCFFTTVLGPEAHNSTRVTGMPLEKLTDAWTGSFQAQPHVSHTHMSHEFLSCRDDGQTSKCEIKPH</sequence>
<proteinExistence type="predicted"/>
<evidence type="ECO:0000313" key="2">
    <source>
        <dbReference type="EMBL" id="CAK9029461.1"/>
    </source>
</evidence>
<organism evidence="2 3">
    <name type="scientific">Durusdinium trenchii</name>
    <dbReference type="NCBI Taxonomy" id="1381693"/>
    <lineage>
        <taxon>Eukaryota</taxon>
        <taxon>Sar</taxon>
        <taxon>Alveolata</taxon>
        <taxon>Dinophyceae</taxon>
        <taxon>Suessiales</taxon>
        <taxon>Symbiodiniaceae</taxon>
        <taxon>Durusdinium</taxon>
    </lineage>
</organism>
<dbReference type="EMBL" id="CAXAMN010009668">
    <property type="protein sequence ID" value="CAK9029461.1"/>
    <property type="molecule type" value="Genomic_DNA"/>
</dbReference>
<evidence type="ECO:0000313" key="3">
    <source>
        <dbReference type="Proteomes" id="UP001642484"/>
    </source>
</evidence>
<name>A0ABP0KRD9_9DINO</name>
<feature type="signal peptide" evidence="1">
    <location>
        <begin position="1"/>
        <end position="17"/>
    </location>
</feature>
<keyword evidence="3" id="KW-1185">Reference proteome</keyword>